<protein>
    <recommendedName>
        <fullName evidence="3">C2H2-type domain-containing protein</fullName>
    </recommendedName>
</protein>
<evidence type="ECO:0008006" key="3">
    <source>
        <dbReference type="Google" id="ProtNLM"/>
    </source>
</evidence>
<reference evidence="1" key="1">
    <citation type="submission" date="2020-03" db="EMBL/GenBank/DDBJ databases">
        <title>The deep terrestrial virosphere.</title>
        <authorList>
            <person name="Holmfeldt K."/>
            <person name="Nilsson E."/>
            <person name="Simone D."/>
            <person name="Lopez-Fernandez M."/>
            <person name="Wu X."/>
            <person name="de Brujin I."/>
            <person name="Lundin D."/>
            <person name="Andersson A."/>
            <person name="Bertilsson S."/>
            <person name="Dopson M."/>
        </authorList>
    </citation>
    <scope>NUCLEOTIDE SEQUENCE</scope>
    <source>
        <strain evidence="1">MM171A01703</strain>
        <strain evidence="2">MM171B00688</strain>
    </source>
</reference>
<proteinExistence type="predicted"/>
<dbReference type="InterPro" id="IPR036236">
    <property type="entry name" value="Znf_C2H2_sf"/>
</dbReference>
<gene>
    <name evidence="1" type="ORF">MM171A01703_0009</name>
    <name evidence="2" type="ORF">MM171B00688_0022</name>
</gene>
<evidence type="ECO:0000313" key="1">
    <source>
        <dbReference type="EMBL" id="QJA98543.1"/>
    </source>
</evidence>
<sequence>MKRYKCGLCPFETDDLEEMRQHLDTSHDRDAITNPFSDRMSPGLEGVPKKIYRFTPQTRRARDMVKERMTQ</sequence>
<dbReference type="SUPFAM" id="SSF57667">
    <property type="entry name" value="beta-beta-alpha zinc fingers"/>
    <property type="match status" value="1"/>
</dbReference>
<name>A0A6M3LUV7_9ZZZZ</name>
<dbReference type="EMBL" id="MT143847">
    <property type="protein sequence ID" value="QJB03467.1"/>
    <property type="molecule type" value="Genomic_DNA"/>
</dbReference>
<accession>A0A6M3LUV7</accession>
<organism evidence="1">
    <name type="scientific">viral metagenome</name>
    <dbReference type="NCBI Taxonomy" id="1070528"/>
    <lineage>
        <taxon>unclassified sequences</taxon>
        <taxon>metagenomes</taxon>
        <taxon>organismal metagenomes</taxon>
    </lineage>
</organism>
<evidence type="ECO:0000313" key="2">
    <source>
        <dbReference type="EMBL" id="QJB03467.1"/>
    </source>
</evidence>
<dbReference type="AlphaFoldDB" id="A0A6M3LUV7"/>
<dbReference type="EMBL" id="MT143589">
    <property type="protein sequence ID" value="QJA98543.1"/>
    <property type="molecule type" value="Genomic_DNA"/>
</dbReference>